<dbReference type="Proteomes" id="UP000290517">
    <property type="component" value="Unassembled WGS sequence"/>
</dbReference>
<dbReference type="Proteomes" id="UP000289805">
    <property type="component" value="Unassembled WGS sequence"/>
</dbReference>
<dbReference type="AlphaFoldDB" id="A0A4V1N4U4"/>
<keyword evidence="1" id="KW-0732">Signal</keyword>
<accession>A0A4V1N4U4</accession>
<evidence type="ECO:0000256" key="1">
    <source>
        <dbReference type="SAM" id="SignalP"/>
    </source>
</evidence>
<feature type="signal peptide" evidence="1">
    <location>
        <begin position="1"/>
        <end position="28"/>
    </location>
</feature>
<proteinExistence type="predicted"/>
<evidence type="ECO:0000313" key="3">
    <source>
        <dbReference type="EMBL" id="RXR33376.1"/>
    </source>
</evidence>
<dbReference type="EMBL" id="SDJR01000005">
    <property type="protein sequence ID" value="RXR25810.1"/>
    <property type="molecule type" value="Genomic_DNA"/>
</dbReference>
<comment type="caution">
    <text evidence="3">The sequence shown here is derived from an EMBL/GenBank/DDBJ whole genome shotgun (WGS) entry which is preliminary data.</text>
</comment>
<evidence type="ECO:0000313" key="4">
    <source>
        <dbReference type="Proteomes" id="UP000289805"/>
    </source>
</evidence>
<reference evidence="4 5" key="1">
    <citation type="submission" date="2019-01" db="EMBL/GenBank/DDBJ databases">
        <title>Oerskovia turbata Genome sequencing and assembly.</title>
        <authorList>
            <person name="Dou T."/>
        </authorList>
    </citation>
    <scope>NUCLEOTIDE SEQUENCE [LARGE SCALE GENOMIC DNA]</scope>
    <source>
        <strain evidence="3 4">JCM12123</strain>
        <strain evidence="2 5">JCM3160</strain>
    </source>
</reference>
<keyword evidence="5" id="KW-1185">Reference proteome</keyword>
<protein>
    <submittedName>
        <fullName evidence="3">Uncharacterized protein</fullName>
    </submittedName>
</protein>
<evidence type="ECO:0000313" key="5">
    <source>
        <dbReference type="Proteomes" id="UP000290517"/>
    </source>
</evidence>
<gene>
    <name evidence="2" type="ORF">EQW73_09940</name>
    <name evidence="3" type="ORF">EQW78_11400</name>
</gene>
<feature type="chain" id="PRO_5020841484" evidence="1">
    <location>
        <begin position="29"/>
        <end position="90"/>
    </location>
</feature>
<name>A0A4V1N4U4_9CELL</name>
<dbReference type="RefSeq" id="WP_030151199.1">
    <property type="nucleotide sequence ID" value="NZ_JOFV01000006.1"/>
</dbReference>
<dbReference type="EMBL" id="SDJQ01000014">
    <property type="protein sequence ID" value="RXR33376.1"/>
    <property type="molecule type" value="Genomic_DNA"/>
</dbReference>
<sequence length="90" mass="9050">MRNKVIGALVSAALGITALVGAAAPASAAPHSGQAAPVSGQVALLSTPVVVGGFTTLASCNAGRAEWRNRGYIVSSCTYAGGEYRFTARR</sequence>
<organism evidence="3 4">
    <name type="scientific">Oerskovia turbata</name>
    <dbReference type="NCBI Taxonomy" id="1713"/>
    <lineage>
        <taxon>Bacteria</taxon>
        <taxon>Bacillati</taxon>
        <taxon>Actinomycetota</taxon>
        <taxon>Actinomycetes</taxon>
        <taxon>Micrococcales</taxon>
        <taxon>Cellulomonadaceae</taxon>
        <taxon>Oerskovia</taxon>
    </lineage>
</organism>
<evidence type="ECO:0000313" key="2">
    <source>
        <dbReference type="EMBL" id="RXR25810.1"/>
    </source>
</evidence>